<keyword evidence="4 5" id="KW-0472">Membrane</keyword>
<feature type="transmembrane region" description="Helical" evidence="5">
    <location>
        <begin position="300"/>
        <end position="321"/>
    </location>
</feature>
<sequence>MPHSPPVPLVTSSYSETEPLLRHAHRSVSDGTEAESGWSNAANKLTNDSDRRQLGLLSAISLIFNRIIGTGVFAAPSILLESSGSVGLTFVMWIIGASVSAAGAAVYVEFGTGLPQNGGEKAYLEYIYRRPQFLITCVYASYGIFLGHLSAASVAFGECKLPISLCARHALHAFGSQPTATNTRIVAWLALTLCFAIHGIFPRFGVKLQDILGVFKLGILLLISASGFFSMFGMPGFSVGEKHDQPHNFKWETFWEGSNTNASAFTNGIYIVIWSFIGYSNANYALSEVQNPVRTIKRAAPIALSLVTTAYISVNIAYYAVVSKADILNSGTIAAALFFRNLFGPATEQILSAVIALSILGNILAILFAQGRVNQELGREGILPYSRLLASNDPFNGPFCGLFIEYLVSTLTVILAPPGDAYKFTVNYLSYPVAMIYALISAGRLLLHSKPYTSYNWHPPYRAPMYLAIFFFLSNVFLLIVPLIPPSAGYEVYEHLPYYSHVVMALSIGSVGVIYWFICFDWMPRKKGYHLVQEVVTEDNNISYKVFKRIPVHSQ</sequence>
<gene>
    <name evidence="6" type="ORF">SCLCIDRAFT_1144766</name>
</gene>
<dbReference type="InterPro" id="IPR002293">
    <property type="entry name" value="AA/rel_permease1"/>
</dbReference>
<feature type="transmembrane region" description="Helical" evidence="5">
    <location>
        <begin position="90"/>
        <end position="112"/>
    </location>
</feature>
<reference evidence="6 7" key="1">
    <citation type="submission" date="2014-04" db="EMBL/GenBank/DDBJ databases">
        <authorList>
            <consortium name="DOE Joint Genome Institute"/>
            <person name="Kuo A."/>
            <person name="Kohler A."/>
            <person name="Nagy L.G."/>
            <person name="Floudas D."/>
            <person name="Copeland A."/>
            <person name="Barry K.W."/>
            <person name="Cichocki N."/>
            <person name="Veneault-Fourrey C."/>
            <person name="LaButti K."/>
            <person name="Lindquist E.A."/>
            <person name="Lipzen A."/>
            <person name="Lundell T."/>
            <person name="Morin E."/>
            <person name="Murat C."/>
            <person name="Sun H."/>
            <person name="Tunlid A."/>
            <person name="Henrissat B."/>
            <person name="Grigoriev I.V."/>
            <person name="Hibbett D.S."/>
            <person name="Martin F."/>
            <person name="Nordberg H.P."/>
            <person name="Cantor M.N."/>
            <person name="Hua S.X."/>
        </authorList>
    </citation>
    <scope>NUCLEOTIDE SEQUENCE [LARGE SCALE GENOMIC DNA]</scope>
    <source>
        <strain evidence="6 7">Foug A</strain>
    </source>
</reference>
<keyword evidence="2 5" id="KW-0812">Transmembrane</keyword>
<dbReference type="PANTHER" id="PTHR11785:SF498">
    <property type="entry name" value="HIGH-AFFINITY METHIONINE PERMEASE"/>
    <property type="match status" value="1"/>
</dbReference>
<protein>
    <recommendedName>
        <fullName evidence="8">Amino acid permease/ SLC12A domain-containing protein</fullName>
    </recommendedName>
</protein>
<feature type="transmembrane region" description="Helical" evidence="5">
    <location>
        <begin position="350"/>
        <end position="369"/>
    </location>
</feature>
<feature type="transmembrane region" description="Helical" evidence="5">
    <location>
        <begin position="54"/>
        <end position="78"/>
    </location>
</feature>
<dbReference type="STRING" id="1036808.A0A0C2ZW69"/>
<dbReference type="PANTHER" id="PTHR11785">
    <property type="entry name" value="AMINO ACID TRANSPORTER"/>
    <property type="match status" value="1"/>
</dbReference>
<comment type="subcellular location">
    <subcellularLocation>
        <location evidence="1">Membrane</location>
        <topology evidence="1">Multi-pass membrane protein</topology>
    </subcellularLocation>
</comment>
<feature type="transmembrane region" description="Helical" evidence="5">
    <location>
        <begin position="217"/>
        <end position="240"/>
    </location>
</feature>
<evidence type="ECO:0000256" key="1">
    <source>
        <dbReference type="ARBA" id="ARBA00004141"/>
    </source>
</evidence>
<feature type="transmembrane region" description="Helical" evidence="5">
    <location>
        <begin position="395"/>
        <end position="416"/>
    </location>
</feature>
<evidence type="ECO:0000256" key="2">
    <source>
        <dbReference type="ARBA" id="ARBA00022692"/>
    </source>
</evidence>
<keyword evidence="7" id="KW-1185">Reference proteome</keyword>
<dbReference type="EMBL" id="KN822111">
    <property type="protein sequence ID" value="KIM56722.1"/>
    <property type="molecule type" value="Genomic_DNA"/>
</dbReference>
<evidence type="ECO:0008006" key="8">
    <source>
        <dbReference type="Google" id="ProtNLM"/>
    </source>
</evidence>
<feature type="transmembrane region" description="Helical" evidence="5">
    <location>
        <begin position="467"/>
        <end position="484"/>
    </location>
</feature>
<accession>A0A0C2ZW69</accession>
<proteinExistence type="predicted"/>
<dbReference type="GO" id="GO:0016020">
    <property type="term" value="C:membrane"/>
    <property type="evidence" value="ECO:0007669"/>
    <property type="project" value="UniProtKB-SubCell"/>
</dbReference>
<evidence type="ECO:0000256" key="3">
    <source>
        <dbReference type="ARBA" id="ARBA00022989"/>
    </source>
</evidence>
<feature type="transmembrane region" description="Helical" evidence="5">
    <location>
        <begin position="496"/>
        <end position="518"/>
    </location>
</feature>
<dbReference type="InParanoid" id="A0A0C2ZW69"/>
<dbReference type="Pfam" id="PF13520">
    <property type="entry name" value="AA_permease_2"/>
    <property type="match status" value="1"/>
</dbReference>
<evidence type="ECO:0000256" key="4">
    <source>
        <dbReference type="ARBA" id="ARBA00023136"/>
    </source>
</evidence>
<feature type="transmembrane region" description="Helical" evidence="5">
    <location>
        <begin position="428"/>
        <end position="447"/>
    </location>
</feature>
<feature type="transmembrane region" description="Helical" evidence="5">
    <location>
        <begin position="260"/>
        <end position="279"/>
    </location>
</feature>
<reference evidence="7" key="2">
    <citation type="submission" date="2015-01" db="EMBL/GenBank/DDBJ databases">
        <title>Evolutionary Origins and Diversification of the Mycorrhizal Mutualists.</title>
        <authorList>
            <consortium name="DOE Joint Genome Institute"/>
            <consortium name="Mycorrhizal Genomics Consortium"/>
            <person name="Kohler A."/>
            <person name="Kuo A."/>
            <person name="Nagy L.G."/>
            <person name="Floudas D."/>
            <person name="Copeland A."/>
            <person name="Barry K.W."/>
            <person name="Cichocki N."/>
            <person name="Veneault-Fourrey C."/>
            <person name="LaButti K."/>
            <person name="Lindquist E.A."/>
            <person name="Lipzen A."/>
            <person name="Lundell T."/>
            <person name="Morin E."/>
            <person name="Murat C."/>
            <person name="Riley R."/>
            <person name="Ohm R."/>
            <person name="Sun H."/>
            <person name="Tunlid A."/>
            <person name="Henrissat B."/>
            <person name="Grigoriev I.V."/>
            <person name="Hibbett D.S."/>
            <person name="Martin F."/>
        </authorList>
    </citation>
    <scope>NUCLEOTIDE SEQUENCE [LARGE SCALE GENOMIC DNA]</scope>
    <source>
        <strain evidence="7">Foug A</strain>
    </source>
</reference>
<dbReference type="Proteomes" id="UP000053989">
    <property type="component" value="Unassembled WGS sequence"/>
</dbReference>
<dbReference type="InterPro" id="IPR050598">
    <property type="entry name" value="AminoAcid_Transporter"/>
</dbReference>
<name>A0A0C2ZW69_9AGAM</name>
<dbReference type="HOGENOM" id="CLU_013661_4_1_1"/>
<dbReference type="OrthoDB" id="5982228at2759"/>
<feature type="transmembrane region" description="Helical" evidence="5">
    <location>
        <begin position="133"/>
        <end position="156"/>
    </location>
</feature>
<evidence type="ECO:0000313" key="7">
    <source>
        <dbReference type="Proteomes" id="UP000053989"/>
    </source>
</evidence>
<dbReference type="AlphaFoldDB" id="A0A0C2ZW69"/>
<dbReference type="Gene3D" id="1.20.1740.10">
    <property type="entry name" value="Amino acid/polyamine transporter I"/>
    <property type="match status" value="1"/>
</dbReference>
<evidence type="ECO:0000256" key="5">
    <source>
        <dbReference type="SAM" id="Phobius"/>
    </source>
</evidence>
<keyword evidence="3 5" id="KW-1133">Transmembrane helix</keyword>
<feature type="transmembrane region" description="Helical" evidence="5">
    <location>
        <begin position="185"/>
        <end position="205"/>
    </location>
</feature>
<organism evidence="6 7">
    <name type="scientific">Scleroderma citrinum Foug A</name>
    <dbReference type="NCBI Taxonomy" id="1036808"/>
    <lineage>
        <taxon>Eukaryota</taxon>
        <taxon>Fungi</taxon>
        <taxon>Dikarya</taxon>
        <taxon>Basidiomycota</taxon>
        <taxon>Agaricomycotina</taxon>
        <taxon>Agaricomycetes</taxon>
        <taxon>Agaricomycetidae</taxon>
        <taxon>Boletales</taxon>
        <taxon>Sclerodermatineae</taxon>
        <taxon>Sclerodermataceae</taxon>
        <taxon>Scleroderma</taxon>
    </lineage>
</organism>
<evidence type="ECO:0000313" key="6">
    <source>
        <dbReference type="EMBL" id="KIM56722.1"/>
    </source>
</evidence>
<dbReference type="PIRSF" id="PIRSF006060">
    <property type="entry name" value="AA_transporter"/>
    <property type="match status" value="1"/>
</dbReference>
<dbReference type="GO" id="GO:0015179">
    <property type="term" value="F:L-amino acid transmembrane transporter activity"/>
    <property type="evidence" value="ECO:0007669"/>
    <property type="project" value="TreeGrafter"/>
</dbReference>